<dbReference type="RefSeq" id="WP_345886574.1">
    <property type="nucleotide sequence ID" value="NZ_JBDFRB010000022.1"/>
</dbReference>
<feature type="transmembrane region" description="Helical" evidence="1">
    <location>
        <begin position="390"/>
        <end position="409"/>
    </location>
</feature>
<feature type="transmembrane region" description="Helical" evidence="1">
    <location>
        <begin position="272"/>
        <end position="291"/>
    </location>
</feature>
<evidence type="ECO:0000313" key="3">
    <source>
        <dbReference type="Proteomes" id="UP001422074"/>
    </source>
</evidence>
<feature type="transmembrane region" description="Helical" evidence="1">
    <location>
        <begin position="98"/>
        <end position="125"/>
    </location>
</feature>
<accession>A0ABU9X3D4</accession>
<evidence type="ECO:0000256" key="1">
    <source>
        <dbReference type="SAM" id="Phobius"/>
    </source>
</evidence>
<dbReference type="PANTHER" id="PTHR30569:SF0">
    <property type="entry name" value="CYTOSINE PERMEASE"/>
    <property type="match status" value="1"/>
</dbReference>
<feature type="transmembrane region" description="Helical" evidence="1">
    <location>
        <begin position="323"/>
        <end position="342"/>
    </location>
</feature>
<feature type="transmembrane region" description="Helical" evidence="1">
    <location>
        <begin position="29"/>
        <end position="50"/>
    </location>
</feature>
<protein>
    <submittedName>
        <fullName evidence="2">Permease</fullName>
    </submittedName>
</protein>
<feature type="transmembrane region" description="Helical" evidence="1">
    <location>
        <begin position="202"/>
        <end position="221"/>
    </location>
</feature>
<dbReference type="Gene3D" id="1.10.4160.10">
    <property type="entry name" value="Hydantoin permease"/>
    <property type="match status" value="1"/>
</dbReference>
<keyword evidence="1" id="KW-0812">Transmembrane</keyword>
<feature type="transmembrane region" description="Helical" evidence="1">
    <location>
        <begin position="56"/>
        <end position="78"/>
    </location>
</feature>
<proteinExistence type="predicted"/>
<feature type="transmembrane region" description="Helical" evidence="1">
    <location>
        <begin position="348"/>
        <end position="369"/>
    </location>
</feature>
<feature type="transmembrane region" description="Helical" evidence="1">
    <location>
        <begin position="242"/>
        <end position="266"/>
    </location>
</feature>
<feature type="transmembrane region" description="Helical" evidence="1">
    <location>
        <begin position="162"/>
        <end position="182"/>
    </location>
</feature>
<keyword evidence="1" id="KW-0472">Membrane</keyword>
<organism evidence="2 3">
    <name type="scientific">Sinomonas halotolerans</name>
    <dbReference type="NCBI Taxonomy" id="1644133"/>
    <lineage>
        <taxon>Bacteria</taxon>
        <taxon>Bacillati</taxon>
        <taxon>Actinomycetota</taxon>
        <taxon>Actinomycetes</taxon>
        <taxon>Micrococcales</taxon>
        <taxon>Micrococcaceae</taxon>
        <taxon>Sinomonas</taxon>
    </lineage>
</organism>
<dbReference type="PANTHER" id="PTHR30569">
    <property type="entry name" value="CYTOSINE TRANSPORTER CODB"/>
    <property type="match status" value="1"/>
</dbReference>
<dbReference type="EMBL" id="JBDFRB010000022">
    <property type="protein sequence ID" value="MEN2745968.1"/>
    <property type="molecule type" value="Genomic_DNA"/>
</dbReference>
<gene>
    <name evidence="2" type="ORF">ABCQ75_15700</name>
</gene>
<keyword evidence="3" id="KW-1185">Reference proteome</keyword>
<reference evidence="2 3" key="1">
    <citation type="submission" date="2024-05" db="EMBL/GenBank/DDBJ databases">
        <title>Sinomonas sp. nov., isolated from a waste landfill.</title>
        <authorList>
            <person name="Zhao Y."/>
        </authorList>
    </citation>
    <scope>NUCLEOTIDE SEQUENCE [LARGE SCALE GENOMIC DNA]</scope>
    <source>
        <strain evidence="2 3">CCTCC AB2014300</strain>
    </source>
</reference>
<evidence type="ECO:0000313" key="2">
    <source>
        <dbReference type="EMBL" id="MEN2745968.1"/>
    </source>
</evidence>
<dbReference type="Proteomes" id="UP001422074">
    <property type="component" value="Unassembled WGS sequence"/>
</dbReference>
<comment type="caution">
    <text evidence="2">The sequence shown here is derived from an EMBL/GenBank/DDBJ whole genome shotgun (WGS) entry which is preliminary data.</text>
</comment>
<keyword evidence="1" id="KW-1133">Transmembrane helix</keyword>
<name>A0ABU9X3D4_9MICC</name>
<feature type="transmembrane region" description="Helical" evidence="1">
    <location>
        <begin position="131"/>
        <end position="150"/>
    </location>
</feature>
<dbReference type="InterPro" id="IPR030191">
    <property type="entry name" value="CodB"/>
</dbReference>
<feature type="transmembrane region" description="Helical" evidence="1">
    <location>
        <begin position="415"/>
        <end position="435"/>
    </location>
</feature>
<sequence>MPAPQTKQTSQPTITAPPARMGRGSLAMAWYGLVSAMFFIYIGAALALAYGTVDALVGLALTILVYGAVNKVLSGYALRHGLTVHEFSRTLLGRTGALIATLIFAATAIYYAVFEGAILAFAFQAQFGGDLGLWSAAVVLYTTPLVSGGIQRRLDRVNGLLLPLYWGGLVVAVVWAGLAYGSSGEWLTHSPTFLPVSSGGPGWLACFAAYMGVWIMMMYTMDFAALGRPEDVAFHSRWTFGWLFYTLAFGLNALVGIFLTFTIPGLQTTETGVAAGLVTMMGPLGLLLVFVSQTRINTANYALGASNLREFAARTLRLKLPRLVWALITSAIIFVLMLLPVVQYLLVALAWQGALVTGWVGIAMTHIAMDRLAGRPADPAGLPDRRFRAVSVPGVTAWIVSAAVGIGLVESGQPWGATWGALVTPLLSAAVYAALRFAMRRPTALALEGAGIAG</sequence>